<dbReference type="SUPFAM" id="SSF52540">
    <property type="entry name" value="P-loop containing nucleoside triphosphate hydrolases"/>
    <property type="match status" value="1"/>
</dbReference>
<dbReference type="InterPro" id="IPR025955">
    <property type="entry name" value="TraC/Conjuga_ATPase"/>
</dbReference>
<dbReference type="InterPro" id="IPR014117">
    <property type="entry name" value="TraC-F-type"/>
</dbReference>
<dbReference type="PANTHER" id="PTHR38467:SF1">
    <property type="entry name" value="CONJUGATIVE TRANSFER: ASSEMBLY"/>
    <property type="match status" value="1"/>
</dbReference>
<organism evidence="2 3">
    <name type="scientific">Sulfurifustis variabilis</name>
    <dbReference type="NCBI Taxonomy" id="1675686"/>
    <lineage>
        <taxon>Bacteria</taxon>
        <taxon>Pseudomonadati</taxon>
        <taxon>Pseudomonadota</taxon>
        <taxon>Gammaproteobacteria</taxon>
        <taxon>Acidiferrobacterales</taxon>
        <taxon>Acidiferrobacteraceae</taxon>
        <taxon>Sulfurifustis</taxon>
    </lineage>
</organism>
<protein>
    <submittedName>
        <fullName evidence="2">Conjugal transfer protein TraC</fullName>
    </submittedName>
</protein>
<dbReference type="EMBL" id="AP014936">
    <property type="protein sequence ID" value="BAU49635.1"/>
    <property type="molecule type" value="Genomic_DNA"/>
</dbReference>
<dbReference type="InterPro" id="IPR027417">
    <property type="entry name" value="P-loop_NTPase"/>
</dbReference>
<evidence type="ECO:0000313" key="3">
    <source>
        <dbReference type="Proteomes" id="UP000218899"/>
    </source>
</evidence>
<dbReference type="Gene3D" id="3.40.50.300">
    <property type="entry name" value="P-loop containing nucleotide triphosphate hydrolases"/>
    <property type="match status" value="1"/>
</dbReference>
<gene>
    <name evidence="2" type="ORF">SVA_3087</name>
</gene>
<evidence type="ECO:0000259" key="1">
    <source>
        <dbReference type="Pfam" id="PF19044"/>
    </source>
</evidence>
<sequence>MTTLIQYERATRMLSPVSYSDETHLFYCVPSRFDGVANTDEDAALGFGFVCRPLPGADDSVAERLKVLLNREWPADTLVSIALWAGPDIGDFVTHFRDLRIGQRDPDLRASAEQRAQFIAGGAQQPIIDGMRLRLRHIRVIVTVKLPLTAATPSEKEVAACSALRVDIRQALETVGLAPRELTVDGYVHTLSTLFNHGPNASWRRGPVSADADKPLREQVIDWDNEIRRDRQGVWLGSTRVRTLSVKRYPDGVSFGQAVAYLCEPRTGARGVFENVLITATLFFPDPQHSKAMLSTKRTWVTNQAYGPLLKFEPMLGLKKKGFDVLFQALDDGDRPCRMYLGIALFAPDEDAATAAVANTISYWGELGFHLMADDFVSLPLFINNLPLGADRRAVGDLFRYKTFATRHVIPMLPIFGDWTGTGTPVMSLISRQGQPVSFNLFDSSTNYNAVICAESGAGKSNFANDLCTSLLSVNAQIWVIDVGKSYKNSAERHGGAFVHFGENTNVCLNPFPLVVDYSEESDMLVGIVAAMAAPTQPLSDFQTASLKRVMREIWDEKGRAMQVDDIAERCKAEPDQRVKDIGHQLYAFTSRGEYGRYFVGENNVTFQDNFTVIELEELKSRPHLQQVVLLQLIYQIQYNIFVASARSGDNRYRMVLCDEGWDILKNAGEAVTRFLETGWRRFRKMNAAGVFISQGINDLYSSPVGLAITENSATKILLKQQASAIDEIKKDRRLPVSDGAYELMKEIHTAPGRYSQAFVITPNGMGVAYLVIEPFRRLLYSTHPEDRHAIHERMSRGLTLAEAIRDILKQREQARGRAA</sequence>
<dbReference type="Pfam" id="PF11130">
    <property type="entry name" value="TraC_F_IV"/>
    <property type="match status" value="1"/>
</dbReference>
<dbReference type="Pfam" id="PF19044">
    <property type="entry name" value="P-loop_TraG"/>
    <property type="match status" value="2"/>
</dbReference>
<proteinExistence type="predicted"/>
<reference evidence="2 3" key="1">
    <citation type="submission" date="2015-08" db="EMBL/GenBank/DDBJ databases">
        <title>Complete genome sequence of Sulfurifustis variabilis.</title>
        <authorList>
            <person name="Miura A."/>
            <person name="Kojima H."/>
            <person name="Fukui M."/>
        </authorList>
    </citation>
    <scope>NUCLEOTIDE SEQUENCE [LARGE SCALE GENOMIC DNA]</scope>
    <source>
        <strain evidence="3">skN76</strain>
    </source>
</reference>
<feature type="domain" description="TraG P-loop" evidence="1">
    <location>
        <begin position="433"/>
        <end position="514"/>
    </location>
</feature>
<dbReference type="OrthoDB" id="9816422at2"/>
<dbReference type="AlphaFoldDB" id="A0A1B4V809"/>
<dbReference type="Proteomes" id="UP000218899">
    <property type="component" value="Chromosome"/>
</dbReference>
<dbReference type="NCBIfam" id="TIGR02746">
    <property type="entry name" value="TraC-F-type"/>
    <property type="match status" value="1"/>
</dbReference>
<accession>A0A1B4V809</accession>
<feature type="domain" description="TraG P-loop" evidence="1">
    <location>
        <begin position="579"/>
        <end position="809"/>
    </location>
</feature>
<dbReference type="InterPro" id="IPR053155">
    <property type="entry name" value="F-pilin_assembly_TraC"/>
</dbReference>
<dbReference type="PANTHER" id="PTHR38467">
    <property type="match status" value="1"/>
</dbReference>
<dbReference type="RefSeq" id="WP_096462019.1">
    <property type="nucleotide sequence ID" value="NZ_AP014936.1"/>
</dbReference>
<dbReference type="KEGG" id="sva:SVA_3087"/>
<evidence type="ECO:0000313" key="2">
    <source>
        <dbReference type="EMBL" id="BAU49635.1"/>
    </source>
</evidence>
<keyword evidence="3" id="KW-1185">Reference proteome</keyword>
<dbReference type="Gene3D" id="1.10.8.730">
    <property type="match status" value="1"/>
</dbReference>
<name>A0A1B4V809_9GAMM</name>
<dbReference type="InterPro" id="IPR043964">
    <property type="entry name" value="P-loop_TraG"/>
</dbReference>